<protein>
    <submittedName>
        <fullName evidence="2">SDR family oxidoreductase</fullName>
        <ecNumber evidence="2">1.1.1.290</ecNumber>
    </submittedName>
</protein>
<dbReference type="CDD" id="cd05266">
    <property type="entry name" value="SDR_a4"/>
    <property type="match status" value="1"/>
</dbReference>
<comment type="caution">
    <text evidence="2">The sequence shown here is derived from an EMBL/GenBank/DDBJ whole genome shotgun (WGS) entry which is preliminary data.</text>
</comment>
<dbReference type="PANTHER" id="PTHR48079:SF6">
    <property type="entry name" value="NAD(P)-BINDING DOMAIN-CONTAINING PROTEIN-RELATED"/>
    <property type="match status" value="1"/>
</dbReference>
<evidence type="ECO:0000259" key="1">
    <source>
        <dbReference type="Pfam" id="PF01370"/>
    </source>
</evidence>
<dbReference type="Gene3D" id="3.40.50.720">
    <property type="entry name" value="NAD(P)-binding Rossmann-like Domain"/>
    <property type="match status" value="1"/>
</dbReference>
<evidence type="ECO:0000313" key="3">
    <source>
        <dbReference type="Proteomes" id="UP001629953"/>
    </source>
</evidence>
<keyword evidence="3" id="KW-1185">Reference proteome</keyword>
<dbReference type="RefSeq" id="WP_408624052.1">
    <property type="nucleotide sequence ID" value="NZ_JBEQCT010000005.1"/>
</dbReference>
<reference evidence="2 3" key="1">
    <citation type="journal article" date="2013" name="Int. J. Syst. Evol. Microbiol.">
        <title>Celerinatantimonas yamalensis sp. nov., a cold-adapted diazotrophic bacterium from a cold permafrost brine.</title>
        <authorList>
            <person name="Shcherbakova V."/>
            <person name="Chuvilskaya N."/>
            <person name="Rivkina E."/>
            <person name="Demidov N."/>
            <person name="Uchaeva V."/>
            <person name="Suetin S."/>
            <person name="Suzina N."/>
            <person name="Gilichinsky D."/>
        </authorList>
    </citation>
    <scope>NUCLEOTIDE SEQUENCE [LARGE SCALE GENOMIC DNA]</scope>
    <source>
        <strain evidence="2 3">C7</strain>
    </source>
</reference>
<dbReference type="Pfam" id="PF01370">
    <property type="entry name" value="Epimerase"/>
    <property type="match status" value="1"/>
</dbReference>
<dbReference type="Proteomes" id="UP001629953">
    <property type="component" value="Unassembled WGS sequence"/>
</dbReference>
<dbReference type="SUPFAM" id="SSF51735">
    <property type="entry name" value="NAD(P)-binding Rossmann-fold domains"/>
    <property type="match status" value="1"/>
</dbReference>
<dbReference type="PANTHER" id="PTHR48079">
    <property type="entry name" value="PROTEIN YEEZ"/>
    <property type="match status" value="1"/>
</dbReference>
<gene>
    <name evidence="2" type="ORF">ABUE30_12190</name>
</gene>
<dbReference type="EMBL" id="JBEQCT010000005">
    <property type="protein sequence ID" value="MFM2485803.1"/>
    <property type="molecule type" value="Genomic_DNA"/>
</dbReference>
<accession>A0ABW9G859</accession>
<dbReference type="InterPro" id="IPR036291">
    <property type="entry name" value="NAD(P)-bd_dom_sf"/>
</dbReference>
<dbReference type="GO" id="GO:0033711">
    <property type="term" value="F:4-phosphoerythronate dehydrogenase activity"/>
    <property type="evidence" value="ECO:0007669"/>
    <property type="project" value="UniProtKB-EC"/>
</dbReference>
<dbReference type="InterPro" id="IPR001509">
    <property type="entry name" value="Epimerase_deHydtase"/>
</dbReference>
<proteinExistence type="predicted"/>
<evidence type="ECO:0000313" key="2">
    <source>
        <dbReference type="EMBL" id="MFM2485803.1"/>
    </source>
</evidence>
<name>A0ABW9G859_9GAMM</name>
<dbReference type="InterPro" id="IPR051783">
    <property type="entry name" value="NAD(P)-dependent_oxidoreduct"/>
</dbReference>
<dbReference type="EC" id="1.1.1.290" evidence="2"/>
<keyword evidence="2" id="KW-0560">Oxidoreductase</keyword>
<feature type="domain" description="NAD-dependent epimerase/dehydratase" evidence="1">
    <location>
        <begin position="10"/>
        <end position="176"/>
    </location>
</feature>
<organism evidence="2 3">
    <name type="scientific">Celerinatantimonas yamalensis</name>
    <dbReference type="NCBI Taxonomy" id="559956"/>
    <lineage>
        <taxon>Bacteria</taxon>
        <taxon>Pseudomonadati</taxon>
        <taxon>Pseudomonadota</taxon>
        <taxon>Gammaproteobacteria</taxon>
        <taxon>Celerinatantimonadaceae</taxon>
        <taxon>Celerinatantimonas</taxon>
    </lineage>
</organism>
<sequence>MTKQIQRVAVIGCGWLGTPLAYHLVAKGYQVRGSRQHTSSRAELTQAGVINAALSLTPTLQCSESLRLFNDCDLLIINIPPKRKAHDAPFYIAQIDALIAVAIEYQIPRVLFISSTSVYGEQQTQVDETLRPEPSSDSGHTLLAIEQKLMSNRAFRTSILRFGGLIGPGRHPGRFLAGRTVDGGDTPVNLIHQRDCIGLISAIIKQDTFPGVFNACCDGHPTRRDFYTAAANVLQLAPPLFSDVPGISKVIGNQLIKQTLNYTFQVPDPVCWIEQEIP</sequence>